<keyword evidence="9" id="KW-0175">Coiled coil</keyword>
<keyword evidence="12" id="KW-1185">Reference proteome</keyword>
<feature type="binding site" evidence="8">
    <location>
        <position position="422"/>
    </location>
    <ligand>
        <name>[4Fe-4S] cluster</name>
        <dbReference type="ChEBI" id="CHEBI:49883"/>
        <label>2</label>
    </ligand>
</feature>
<dbReference type="InterPro" id="IPR026902">
    <property type="entry name" value="RnfC_N"/>
</dbReference>
<feature type="binding site" evidence="8">
    <location>
        <position position="429"/>
    </location>
    <ligand>
        <name>[4Fe-4S] cluster</name>
        <dbReference type="ChEBI" id="CHEBI:49883"/>
        <label>1</label>
    </ligand>
</feature>
<dbReference type="Pfam" id="PF12838">
    <property type="entry name" value="Fer4_7"/>
    <property type="match status" value="1"/>
</dbReference>
<keyword evidence="8" id="KW-1278">Translocase</keyword>
<dbReference type="GO" id="GO:0022900">
    <property type="term" value="P:electron transport chain"/>
    <property type="evidence" value="ECO:0007669"/>
    <property type="project" value="UniProtKB-UniRule"/>
</dbReference>
<feature type="binding site" evidence="8">
    <location>
        <position position="386"/>
    </location>
    <ligand>
        <name>[4Fe-4S] cluster</name>
        <dbReference type="ChEBI" id="CHEBI:49883"/>
        <label>1</label>
    </ligand>
</feature>
<keyword evidence="8" id="KW-1003">Cell membrane</keyword>
<dbReference type="GO" id="GO:0046872">
    <property type="term" value="F:metal ion binding"/>
    <property type="evidence" value="ECO:0007669"/>
    <property type="project" value="UniProtKB-KW"/>
</dbReference>
<accession>S3DGQ8</accession>
<dbReference type="SUPFAM" id="SSF46548">
    <property type="entry name" value="alpha-helical ferredoxin"/>
    <property type="match status" value="1"/>
</dbReference>
<dbReference type="InterPro" id="IPR011538">
    <property type="entry name" value="Nuo51_FMN-bd"/>
</dbReference>
<feature type="coiled-coil region" evidence="9">
    <location>
        <begin position="453"/>
        <end position="487"/>
    </location>
</feature>
<feature type="binding site" evidence="8">
    <location>
        <position position="419"/>
    </location>
    <ligand>
        <name>[4Fe-4S] cluster</name>
        <dbReference type="ChEBI" id="CHEBI:49883"/>
        <label>2</label>
    </ligand>
</feature>
<keyword evidence="1 8" id="KW-0813">Transport</keyword>
<comment type="cofactor">
    <cofactor evidence="8">
        <name>[4Fe-4S] cluster</name>
        <dbReference type="ChEBI" id="CHEBI:49883"/>
    </cofactor>
    <text evidence="8">Binds 2 [4Fe-4S] clusters per subunit.</text>
</comment>
<comment type="function">
    <text evidence="8">Part of a membrane-bound complex that couples electron transfer with translocation of ions across the membrane.</text>
</comment>
<dbReference type="PANTHER" id="PTHR43034">
    <property type="entry name" value="ION-TRANSLOCATING OXIDOREDUCTASE COMPLEX SUBUNIT C"/>
    <property type="match status" value="1"/>
</dbReference>
<dbReference type="PROSITE" id="PS00198">
    <property type="entry name" value="4FE4S_FER_1"/>
    <property type="match status" value="1"/>
</dbReference>
<dbReference type="HAMAP" id="MF_00461">
    <property type="entry name" value="RsxC_RnfC"/>
    <property type="match status" value="1"/>
</dbReference>
<dbReference type="InterPro" id="IPR017896">
    <property type="entry name" value="4Fe4S_Fe-S-bd"/>
</dbReference>
<evidence type="ECO:0000256" key="9">
    <source>
        <dbReference type="SAM" id="Coils"/>
    </source>
</evidence>
<dbReference type="Gene3D" id="3.30.70.20">
    <property type="match status" value="1"/>
</dbReference>
<proteinExistence type="inferred from homology"/>
<keyword evidence="4 8" id="KW-0677">Repeat</keyword>
<feature type="binding site" evidence="8">
    <location>
        <position position="383"/>
    </location>
    <ligand>
        <name>[4Fe-4S] cluster</name>
        <dbReference type="ChEBI" id="CHEBI:49883"/>
        <label>1</label>
    </ligand>
</feature>
<reference evidence="11 12" key="1">
    <citation type="journal article" date="2014" name="Environ. Microbiol.">
        <title>Genomic signatures of obligate host dependence in the luminous bacterial symbiont of a vertebrate.</title>
        <authorList>
            <person name="Hendry T.A."/>
            <person name="de Wet J.R."/>
            <person name="Dunlap P.V."/>
        </authorList>
    </citation>
    <scope>NUCLEOTIDE SEQUENCE [LARGE SCALE GENOMIC DNA]</scope>
    <source>
        <strain evidence="11 12">Akat1</strain>
    </source>
</reference>
<comment type="caution">
    <text evidence="11">The sequence shown here is derived from an EMBL/GenBank/DDBJ whole genome shotgun (WGS) entry which is preliminary data.</text>
</comment>
<dbReference type="GO" id="GO:0051539">
    <property type="term" value="F:4 iron, 4 sulfur cluster binding"/>
    <property type="evidence" value="ECO:0007669"/>
    <property type="project" value="UniProtKB-KW"/>
</dbReference>
<keyword evidence="5 8" id="KW-0249">Electron transport</keyword>
<dbReference type="InterPro" id="IPR037225">
    <property type="entry name" value="Nuo51_FMN-bd_sf"/>
</dbReference>
<dbReference type="eggNOG" id="COG4656">
    <property type="taxonomic scope" value="Bacteria"/>
</dbReference>
<comment type="subcellular location">
    <subcellularLocation>
        <location evidence="8">Cell inner membrane</location>
        <topology evidence="8">Peripheral membrane protein</topology>
    </subcellularLocation>
</comment>
<dbReference type="SUPFAM" id="SSF142019">
    <property type="entry name" value="Nqo1 FMN-binding domain-like"/>
    <property type="match status" value="1"/>
</dbReference>
<protein>
    <recommendedName>
        <fullName evidence="8">Ion-translocating oxidoreductase complex subunit C</fullName>
        <ecNumber evidence="8">7.-.-.-</ecNumber>
    </recommendedName>
    <alternativeName>
        <fullName evidence="8">Rnf electron transport complex subunit C</fullName>
    </alternativeName>
</protein>
<evidence type="ECO:0000259" key="10">
    <source>
        <dbReference type="PROSITE" id="PS51379"/>
    </source>
</evidence>
<evidence type="ECO:0000313" key="11">
    <source>
        <dbReference type="EMBL" id="EPE37652.1"/>
    </source>
</evidence>
<dbReference type="Pfam" id="PF13375">
    <property type="entry name" value="RnfC_N"/>
    <property type="match status" value="1"/>
</dbReference>
<dbReference type="InterPro" id="IPR010208">
    <property type="entry name" value="Ion_transpt_RnfC/RsxC"/>
</dbReference>
<dbReference type="GO" id="GO:0009055">
    <property type="term" value="F:electron transfer activity"/>
    <property type="evidence" value="ECO:0007669"/>
    <property type="project" value="InterPro"/>
</dbReference>
<keyword evidence="7 8" id="KW-0411">Iron-sulfur</keyword>
<keyword evidence="6 8" id="KW-0408">Iron</keyword>
<evidence type="ECO:0000256" key="3">
    <source>
        <dbReference type="ARBA" id="ARBA00022723"/>
    </source>
</evidence>
<sequence length="531" mass="59604">MSSLIQKIKSGKLWDFPGGISFPKNKAHPRKKTLMYAKIPREIVLPIRSYTSLPNTIIPKIGEHVLKGEPLIKCYNNRASCIPIHSTTSGMIVAIEPRIIAHPSGLTEQCIIIEPDGNDEWYPLQPLEDFSLKSPIKLIERIKQAGIIGMGGAGFPTSTKVYSSLKKINILIINAAECEPYITADDSLIQNHINEIIQGIEVIDYILKPKLIVIAIEDDKPEAINSLIQATKNKEIIIRVIPTKYPSGGEKQLIKILTNMEVPSGKIPIDIGILVQNISSIYAIKRAICDGEPLIARVVTLAGKIFKETLNIWTLIGTPIEALLNEFSSRTNKQFEHLILGGSMMGFSIPNTSIPITKTTNCIFIPKSNEVVSPLHEMPCIRCGYCSNVCPASLLPQQLQWYAKAKQFEKCKEFNLTDCIECGACAYVCPSKIPLVQYYRQAKSEIYTCEIEMKSAQRAKKRFESKNTRMKLEKQEKEKHLKKLREKHKKQLVSNKHAILAAIERVNKKNKLNQIDNIPNKGINTQSKMKI</sequence>
<dbReference type="InterPro" id="IPR017900">
    <property type="entry name" value="4Fe4S_Fe_S_CS"/>
</dbReference>
<keyword evidence="2 8" id="KW-0004">4Fe-4S</keyword>
<name>S3DGQ8_9GAMM</name>
<dbReference type="PATRIC" id="fig|1236703.3.peg.93"/>
<dbReference type="STRING" id="28176.CF66_2324"/>
<gene>
    <name evidence="8" type="primary">rnfC</name>
    <name evidence="11" type="ORF">O1U_0107</name>
</gene>
<dbReference type="Pfam" id="PF01512">
    <property type="entry name" value="Complex1_51K"/>
    <property type="match status" value="1"/>
</dbReference>
<evidence type="ECO:0000313" key="12">
    <source>
        <dbReference type="Proteomes" id="UP000053688"/>
    </source>
</evidence>
<feature type="binding site" evidence="8">
    <location>
        <position position="425"/>
    </location>
    <ligand>
        <name>[4Fe-4S] cluster</name>
        <dbReference type="ChEBI" id="CHEBI:49883"/>
        <label>2</label>
    </ligand>
</feature>
<evidence type="ECO:0000256" key="2">
    <source>
        <dbReference type="ARBA" id="ARBA00022485"/>
    </source>
</evidence>
<comment type="similarity">
    <text evidence="8">Belongs to the 4Fe4S bacterial-type ferredoxin family. RnfC subfamily.</text>
</comment>
<dbReference type="PROSITE" id="PS51379">
    <property type="entry name" value="4FE4S_FER_2"/>
    <property type="match status" value="2"/>
</dbReference>
<keyword evidence="8" id="KW-0472">Membrane</keyword>
<dbReference type="NCBIfam" id="NF003454">
    <property type="entry name" value="PRK05035.1"/>
    <property type="match status" value="1"/>
</dbReference>
<comment type="subunit">
    <text evidence="8">The complex is composed of six subunits: RnfA, RnfB, RnfC, RnfD, RnfE and RnfG.</text>
</comment>
<evidence type="ECO:0000256" key="1">
    <source>
        <dbReference type="ARBA" id="ARBA00022448"/>
    </source>
</evidence>
<feature type="domain" description="4Fe-4S ferredoxin-type" evidence="10">
    <location>
        <begin position="410"/>
        <end position="439"/>
    </location>
</feature>
<evidence type="ECO:0000256" key="8">
    <source>
        <dbReference type="HAMAP-Rule" id="MF_00461"/>
    </source>
</evidence>
<dbReference type="FunFam" id="3.30.70.20:FF:000044">
    <property type="entry name" value="Ion-translocating oxidoreductase complex subunit C"/>
    <property type="match status" value="1"/>
</dbReference>
<evidence type="ECO:0000256" key="5">
    <source>
        <dbReference type="ARBA" id="ARBA00022982"/>
    </source>
</evidence>
<keyword evidence="8" id="KW-0997">Cell inner membrane</keyword>
<dbReference type="EMBL" id="AMSD01000001">
    <property type="protein sequence ID" value="EPE37652.1"/>
    <property type="molecule type" value="Genomic_DNA"/>
</dbReference>
<dbReference type="PANTHER" id="PTHR43034:SF2">
    <property type="entry name" value="ION-TRANSLOCATING OXIDOREDUCTASE COMPLEX SUBUNIT C"/>
    <property type="match status" value="1"/>
</dbReference>
<evidence type="ECO:0000256" key="6">
    <source>
        <dbReference type="ARBA" id="ARBA00023004"/>
    </source>
</evidence>
<dbReference type="AlphaFoldDB" id="S3DGQ8"/>
<dbReference type="RefSeq" id="WP_016503450.1">
    <property type="nucleotide sequence ID" value="NZ_AMSD01000001.1"/>
</dbReference>
<organism evidence="11 12">
    <name type="scientific">Candidatus Photodesmus katoptron Akat1</name>
    <dbReference type="NCBI Taxonomy" id="1236703"/>
    <lineage>
        <taxon>Bacteria</taxon>
        <taxon>Pseudomonadati</taxon>
        <taxon>Pseudomonadota</taxon>
        <taxon>Gammaproteobacteria</taxon>
        <taxon>Vibrionales</taxon>
        <taxon>Vibrionaceae</taxon>
        <taxon>Candidatus Photodesmus</taxon>
    </lineage>
</organism>
<evidence type="ECO:0000256" key="4">
    <source>
        <dbReference type="ARBA" id="ARBA00022737"/>
    </source>
</evidence>
<dbReference type="NCBIfam" id="TIGR01945">
    <property type="entry name" value="rnfC"/>
    <property type="match status" value="1"/>
</dbReference>
<dbReference type="EC" id="7.-.-.-" evidence="8"/>
<feature type="binding site" evidence="8">
    <location>
        <position position="390"/>
    </location>
    <ligand>
        <name>[4Fe-4S] cluster</name>
        <dbReference type="ChEBI" id="CHEBI:49883"/>
        <label>2</label>
    </ligand>
</feature>
<keyword evidence="3 8" id="KW-0479">Metal-binding</keyword>
<evidence type="ECO:0000256" key="7">
    <source>
        <dbReference type="ARBA" id="ARBA00023014"/>
    </source>
</evidence>
<dbReference type="Proteomes" id="UP000053688">
    <property type="component" value="Unassembled WGS sequence"/>
</dbReference>
<feature type="binding site" evidence="8">
    <location>
        <position position="380"/>
    </location>
    <ligand>
        <name>[4Fe-4S] cluster</name>
        <dbReference type="ChEBI" id="CHEBI:49883"/>
        <label>1</label>
    </ligand>
</feature>
<feature type="domain" description="4Fe-4S ferredoxin-type" evidence="10">
    <location>
        <begin position="368"/>
        <end position="400"/>
    </location>
</feature>
<dbReference type="Gene3D" id="3.40.50.11540">
    <property type="entry name" value="NADH-ubiquinone oxidoreductase 51kDa subunit"/>
    <property type="match status" value="1"/>
</dbReference>
<dbReference type="GO" id="GO:0005886">
    <property type="term" value="C:plasma membrane"/>
    <property type="evidence" value="ECO:0007669"/>
    <property type="project" value="UniProtKB-SubCell"/>
</dbReference>